<dbReference type="InterPro" id="IPR003646">
    <property type="entry name" value="SH3-like_bac-type"/>
</dbReference>
<dbReference type="Gene3D" id="2.30.30.40">
    <property type="entry name" value="SH3 Domains"/>
    <property type="match status" value="1"/>
</dbReference>
<dbReference type="SMART" id="SM00287">
    <property type="entry name" value="SH3b"/>
    <property type="match status" value="1"/>
</dbReference>
<dbReference type="PROSITE" id="PS51781">
    <property type="entry name" value="SH3B"/>
    <property type="match status" value="1"/>
</dbReference>
<proteinExistence type="predicted"/>
<evidence type="ECO:0000313" key="3">
    <source>
        <dbReference type="Proteomes" id="UP000480350"/>
    </source>
</evidence>
<keyword evidence="3" id="KW-1185">Reference proteome</keyword>
<dbReference type="Pfam" id="PF08239">
    <property type="entry name" value="SH3_3"/>
    <property type="match status" value="1"/>
</dbReference>
<dbReference type="EMBL" id="WUPT01000002">
    <property type="protein sequence ID" value="MXQ08056.1"/>
    <property type="molecule type" value="Genomic_DNA"/>
</dbReference>
<evidence type="ECO:0000313" key="2">
    <source>
        <dbReference type="EMBL" id="MXQ08056.1"/>
    </source>
</evidence>
<accession>A0A7C9MG22</accession>
<evidence type="ECO:0000259" key="1">
    <source>
        <dbReference type="PROSITE" id="PS51781"/>
    </source>
</evidence>
<organism evidence="2 3">
    <name type="scientific">Kangsaoukella pontilimi</name>
    <dbReference type="NCBI Taxonomy" id="2691042"/>
    <lineage>
        <taxon>Bacteria</taxon>
        <taxon>Pseudomonadati</taxon>
        <taxon>Pseudomonadota</taxon>
        <taxon>Alphaproteobacteria</taxon>
        <taxon>Rhodobacterales</taxon>
        <taxon>Paracoccaceae</taxon>
        <taxon>Kangsaoukella</taxon>
    </lineage>
</organism>
<dbReference type="Proteomes" id="UP000480350">
    <property type="component" value="Unassembled WGS sequence"/>
</dbReference>
<comment type="caution">
    <text evidence="2">The sequence shown here is derived from an EMBL/GenBank/DDBJ whole genome shotgun (WGS) entry which is preliminary data.</text>
</comment>
<gene>
    <name evidence="2" type="ORF">GQ651_09390</name>
</gene>
<protein>
    <submittedName>
        <fullName evidence="2">SH3 domain-containing protein</fullName>
    </submittedName>
</protein>
<dbReference type="AlphaFoldDB" id="A0A7C9MG22"/>
<feature type="domain" description="SH3b" evidence="1">
    <location>
        <begin position="112"/>
        <end position="176"/>
    </location>
</feature>
<name>A0A7C9MG22_9RHOB</name>
<reference evidence="2 3" key="2">
    <citation type="submission" date="2020-03" db="EMBL/GenBank/DDBJ databases">
        <title>Kangsaoukella pontilimi gen. nov., sp. nov., a new member of the family Rhodobacteraceae isolated from a tidal mudflat.</title>
        <authorList>
            <person name="Kim I.S."/>
        </authorList>
    </citation>
    <scope>NUCLEOTIDE SEQUENCE [LARGE SCALE GENOMIC DNA]</scope>
    <source>
        <strain evidence="2 3">GH1-50</strain>
    </source>
</reference>
<dbReference type="RefSeq" id="WP_160764006.1">
    <property type="nucleotide sequence ID" value="NZ_WUPT01000002.1"/>
</dbReference>
<reference evidence="2 3" key="1">
    <citation type="submission" date="2019-12" db="EMBL/GenBank/DDBJ databases">
        <authorList>
            <person name="Lee S.D."/>
        </authorList>
    </citation>
    <scope>NUCLEOTIDE SEQUENCE [LARGE SCALE GENOMIC DNA]</scope>
    <source>
        <strain evidence="2 3">GH1-50</strain>
    </source>
</reference>
<sequence>MTRFLLSAATLAALYGILTVYGAEERRPETTRAAGDALAFSFDPGNWFQTDEVIATAKLPEPALSEAEALRVALAAGRAHRDGREARPMQGTLIAAVEAEPDPDAPADQLAIEMWYVTGTAVNVRSGPGTGNPVVAQVSAGDAAEVLDQSGGWMRIRPEGADVEGWISGRFLDRNQPG</sequence>